<dbReference type="AlphaFoldDB" id="A0AAD5JWP2"/>
<dbReference type="GO" id="GO:0006811">
    <property type="term" value="P:monoatomic ion transport"/>
    <property type="evidence" value="ECO:0007669"/>
    <property type="project" value="UniProtKB-KW"/>
</dbReference>
<accession>A0AAD5JWP2</accession>
<keyword evidence="4 8" id="KW-1133">Transmembrane helix</keyword>
<evidence type="ECO:0000256" key="3">
    <source>
        <dbReference type="ARBA" id="ARBA00022692"/>
    </source>
</evidence>
<organism evidence="9 10">
    <name type="scientific">Phascolomyces articulosus</name>
    <dbReference type="NCBI Taxonomy" id="60185"/>
    <lineage>
        <taxon>Eukaryota</taxon>
        <taxon>Fungi</taxon>
        <taxon>Fungi incertae sedis</taxon>
        <taxon>Mucoromycota</taxon>
        <taxon>Mucoromycotina</taxon>
        <taxon>Mucoromycetes</taxon>
        <taxon>Mucorales</taxon>
        <taxon>Lichtheimiaceae</taxon>
        <taxon>Phascolomyces</taxon>
    </lineage>
</organism>
<comment type="subcellular location">
    <subcellularLocation>
        <location evidence="1">Endomembrane system</location>
        <topology evidence="1">Multi-pass membrane protein</topology>
    </subcellularLocation>
</comment>
<dbReference type="PANTHER" id="PTHR23501">
    <property type="entry name" value="MAJOR FACILITATOR SUPERFAMILY"/>
    <property type="match status" value="1"/>
</dbReference>
<dbReference type="Proteomes" id="UP001209540">
    <property type="component" value="Unassembled WGS sequence"/>
</dbReference>
<evidence type="ECO:0000256" key="5">
    <source>
        <dbReference type="ARBA" id="ARBA00023065"/>
    </source>
</evidence>
<keyword evidence="6 8" id="KW-0472">Membrane</keyword>
<name>A0AAD5JWP2_9FUNG</name>
<comment type="caution">
    <text evidence="9">The sequence shown here is derived from an EMBL/GenBank/DDBJ whole genome shotgun (WGS) entry which is preliminary data.</text>
</comment>
<evidence type="ECO:0000256" key="4">
    <source>
        <dbReference type="ARBA" id="ARBA00022989"/>
    </source>
</evidence>
<proteinExistence type="predicted"/>
<evidence type="ECO:0000256" key="8">
    <source>
        <dbReference type="SAM" id="Phobius"/>
    </source>
</evidence>
<feature type="region of interest" description="Disordered" evidence="7">
    <location>
        <begin position="138"/>
        <end position="163"/>
    </location>
</feature>
<dbReference type="PANTHER" id="PTHR23501:SF92">
    <property type="entry name" value="GLUTATHIONE EXCHANGER 1-RELATED"/>
    <property type="match status" value="1"/>
</dbReference>
<dbReference type="Gene3D" id="1.20.1250.20">
    <property type="entry name" value="MFS general substrate transporter like domains"/>
    <property type="match status" value="1"/>
</dbReference>
<evidence type="ECO:0000256" key="2">
    <source>
        <dbReference type="ARBA" id="ARBA00022448"/>
    </source>
</evidence>
<evidence type="ECO:0000256" key="7">
    <source>
        <dbReference type="SAM" id="MobiDB-lite"/>
    </source>
</evidence>
<dbReference type="InterPro" id="IPR036259">
    <property type="entry name" value="MFS_trans_sf"/>
</dbReference>
<evidence type="ECO:0000313" key="10">
    <source>
        <dbReference type="Proteomes" id="UP001209540"/>
    </source>
</evidence>
<dbReference type="GO" id="GO:0005886">
    <property type="term" value="C:plasma membrane"/>
    <property type="evidence" value="ECO:0007669"/>
    <property type="project" value="TreeGrafter"/>
</dbReference>
<dbReference type="EMBL" id="JAIXMP010000061">
    <property type="protein sequence ID" value="KAI9244305.1"/>
    <property type="molecule type" value="Genomic_DNA"/>
</dbReference>
<sequence length="163" mass="17518">ASQVIAGWGAGWVFVPTLVAVQSAVPHNDLAIATALYQVGTTLAYSIGSAIAGAIWNSVIPQEIAKESMGDITYIAALPAEQWEGVIASYGNVLRIFCIIGLCLSVPALIFALMMKPFGLEDDKRDVLSEETVYIGDGDSKHQRENIEIQDEKTQEPSGENHV</sequence>
<gene>
    <name evidence="9" type="ORF">BDA99DRAFT_566316</name>
</gene>
<evidence type="ECO:0000313" key="9">
    <source>
        <dbReference type="EMBL" id="KAI9244305.1"/>
    </source>
</evidence>
<feature type="transmembrane region" description="Helical" evidence="8">
    <location>
        <begin position="93"/>
        <end position="115"/>
    </location>
</feature>
<reference evidence="9" key="2">
    <citation type="submission" date="2023-02" db="EMBL/GenBank/DDBJ databases">
        <authorList>
            <consortium name="DOE Joint Genome Institute"/>
            <person name="Mondo S.J."/>
            <person name="Chang Y."/>
            <person name="Wang Y."/>
            <person name="Ahrendt S."/>
            <person name="Andreopoulos W."/>
            <person name="Barry K."/>
            <person name="Beard J."/>
            <person name="Benny G.L."/>
            <person name="Blankenship S."/>
            <person name="Bonito G."/>
            <person name="Cuomo C."/>
            <person name="Desiro A."/>
            <person name="Gervers K.A."/>
            <person name="Hundley H."/>
            <person name="Kuo A."/>
            <person name="LaButti K."/>
            <person name="Lang B.F."/>
            <person name="Lipzen A."/>
            <person name="O'Donnell K."/>
            <person name="Pangilinan J."/>
            <person name="Reynolds N."/>
            <person name="Sandor L."/>
            <person name="Smith M.W."/>
            <person name="Tsang A."/>
            <person name="Grigoriev I.V."/>
            <person name="Stajich J.E."/>
            <person name="Spatafora J.W."/>
        </authorList>
    </citation>
    <scope>NUCLEOTIDE SEQUENCE</scope>
    <source>
        <strain evidence="9">RSA 2281</strain>
    </source>
</reference>
<keyword evidence="10" id="KW-1185">Reference proteome</keyword>
<dbReference type="GO" id="GO:0012505">
    <property type="term" value="C:endomembrane system"/>
    <property type="evidence" value="ECO:0007669"/>
    <property type="project" value="UniProtKB-SubCell"/>
</dbReference>
<feature type="non-terminal residue" evidence="9">
    <location>
        <position position="163"/>
    </location>
</feature>
<dbReference type="SUPFAM" id="SSF103473">
    <property type="entry name" value="MFS general substrate transporter"/>
    <property type="match status" value="1"/>
</dbReference>
<keyword evidence="5" id="KW-0406">Ion transport</keyword>
<dbReference type="GO" id="GO:0022857">
    <property type="term" value="F:transmembrane transporter activity"/>
    <property type="evidence" value="ECO:0007669"/>
    <property type="project" value="TreeGrafter"/>
</dbReference>
<reference evidence="9" key="1">
    <citation type="journal article" date="2022" name="IScience">
        <title>Evolution of zygomycete secretomes and the origins of terrestrial fungal ecologies.</title>
        <authorList>
            <person name="Chang Y."/>
            <person name="Wang Y."/>
            <person name="Mondo S."/>
            <person name="Ahrendt S."/>
            <person name="Andreopoulos W."/>
            <person name="Barry K."/>
            <person name="Beard J."/>
            <person name="Benny G.L."/>
            <person name="Blankenship S."/>
            <person name="Bonito G."/>
            <person name="Cuomo C."/>
            <person name="Desiro A."/>
            <person name="Gervers K.A."/>
            <person name="Hundley H."/>
            <person name="Kuo A."/>
            <person name="LaButti K."/>
            <person name="Lang B.F."/>
            <person name="Lipzen A."/>
            <person name="O'Donnell K."/>
            <person name="Pangilinan J."/>
            <person name="Reynolds N."/>
            <person name="Sandor L."/>
            <person name="Smith M.E."/>
            <person name="Tsang A."/>
            <person name="Grigoriev I.V."/>
            <person name="Stajich J.E."/>
            <person name="Spatafora J.W."/>
        </authorList>
    </citation>
    <scope>NUCLEOTIDE SEQUENCE</scope>
    <source>
        <strain evidence="9">RSA 2281</strain>
    </source>
</reference>
<keyword evidence="2" id="KW-0813">Transport</keyword>
<protein>
    <submittedName>
        <fullName evidence="9">Uncharacterized protein</fullName>
    </submittedName>
</protein>
<evidence type="ECO:0000256" key="6">
    <source>
        <dbReference type="ARBA" id="ARBA00023136"/>
    </source>
</evidence>
<keyword evidence="3 8" id="KW-0812">Transmembrane</keyword>
<evidence type="ECO:0000256" key="1">
    <source>
        <dbReference type="ARBA" id="ARBA00004127"/>
    </source>
</evidence>